<evidence type="ECO:0000313" key="2">
    <source>
        <dbReference type="Proteomes" id="UP000283458"/>
    </source>
</evidence>
<dbReference type="OrthoDB" id="7234457at2"/>
<evidence type="ECO:0000313" key="1">
    <source>
        <dbReference type="EMBL" id="RJF84331.1"/>
    </source>
</evidence>
<reference evidence="1 2" key="1">
    <citation type="submission" date="2018-09" db="EMBL/GenBank/DDBJ databases">
        <authorList>
            <person name="Zhu H."/>
        </authorList>
    </citation>
    <scope>NUCLEOTIDE SEQUENCE [LARGE SCALE GENOMIC DNA]</scope>
    <source>
        <strain evidence="1 2">K2W22B-5</strain>
    </source>
</reference>
<name>A0A418W2T6_9PROT</name>
<protein>
    <submittedName>
        <fullName evidence="1">Uncharacterized protein</fullName>
    </submittedName>
</protein>
<accession>A0A418W2T6</accession>
<organism evidence="1 2">
    <name type="scientific">Azospirillum cavernae</name>
    <dbReference type="NCBI Taxonomy" id="2320860"/>
    <lineage>
        <taxon>Bacteria</taxon>
        <taxon>Pseudomonadati</taxon>
        <taxon>Pseudomonadota</taxon>
        <taxon>Alphaproteobacteria</taxon>
        <taxon>Rhodospirillales</taxon>
        <taxon>Azospirillaceae</taxon>
        <taxon>Azospirillum</taxon>
    </lineage>
</organism>
<dbReference type="RefSeq" id="WP_119829974.1">
    <property type="nucleotide sequence ID" value="NZ_QYUL01000001.1"/>
</dbReference>
<keyword evidence="2" id="KW-1185">Reference proteome</keyword>
<proteinExistence type="predicted"/>
<dbReference type="Proteomes" id="UP000283458">
    <property type="component" value="Unassembled WGS sequence"/>
</dbReference>
<gene>
    <name evidence="1" type="ORF">D3877_07145</name>
</gene>
<comment type="caution">
    <text evidence="1">The sequence shown here is derived from an EMBL/GenBank/DDBJ whole genome shotgun (WGS) entry which is preliminary data.</text>
</comment>
<dbReference type="AlphaFoldDB" id="A0A418W2T6"/>
<sequence length="732" mass="78265">MTTGRRWNWTGAASLAVLILTIAPISSRADDRLADGEEQAPLQLVAEAAVAATNTVLRAPAMTKPALPGDLVGMMLVNRAGQPSRSQAVTFGQVFAAGAAPRGDGIEARIGTRQTPAQADVKTRYADGSIKHAILTLTAPALAAGRAVDVMLVAVKAAPSAPPVTANALLAQGYALTLRVTFADGIARDLDAADLLRQASAAGRLDTWLSGPLVSEFRVEARIDPLLRASFDIRAYADGRVRTGVMVANDNLWTANSRTVAYRADIRAAGQSVFTAGLSHHRAANWRRAVWSGGSETGGDTVAVLRDVDYLTRTGAIPAFDTDLGVNTSAVADTATALAKADTGPLGAALIQKYMPTTGGRSDIGILPSWTSSYLISQDARAERAMYANADASGSAPWHFHDAISGQYVRIDQHPKLWLDYRAKVTANEVSATTLATLAKETGWTTDDAHTPSLAFVPYLLSGDRYYLDELQAVSAWRLGAFNPAYRSNIMAKQVRALAWELRDLGDAAYATPDAHPLKGYFVGQITQELALLRDAYVGRRVMRAAGEVEGWFMGDDSRVPGGLGPWQIDFMALALAGLDGHGFAGARDLLDWSANFIAGRFISANQGFNPYYGPAYVLKLFDPVTKAPTPSWRRVLADSFTDGGTRTSFVPESYPSCAYCYVAVAKAALAATITVTQSSRAIQAYNFLVTHTPADAMKQYRTVTNWAIRPRLPDGRLARVGETIPSVGRTP</sequence>
<dbReference type="EMBL" id="QYUL01000001">
    <property type="protein sequence ID" value="RJF84331.1"/>
    <property type="molecule type" value="Genomic_DNA"/>
</dbReference>